<evidence type="ECO:0000313" key="2">
    <source>
        <dbReference type="EMBL" id="GAK51658.1"/>
    </source>
</evidence>
<evidence type="ECO:0000259" key="1">
    <source>
        <dbReference type="Pfam" id="PF01850"/>
    </source>
</evidence>
<reference evidence="2" key="1">
    <citation type="journal article" date="2015" name="PeerJ">
        <title>First genomic representation of candidate bacterial phylum KSB3 points to enhanced environmental sensing as a trigger of wastewater bulking.</title>
        <authorList>
            <person name="Sekiguchi Y."/>
            <person name="Ohashi A."/>
            <person name="Parks D.H."/>
            <person name="Yamauchi T."/>
            <person name="Tyson G.W."/>
            <person name="Hugenholtz P."/>
        </authorList>
    </citation>
    <scope>NUCLEOTIDE SEQUENCE [LARGE SCALE GENOMIC DNA]</scope>
</reference>
<dbReference type="EMBL" id="DF820457">
    <property type="protein sequence ID" value="GAK51658.1"/>
    <property type="molecule type" value="Genomic_DNA"/>
</dbReference>
<dbReference type="HOGENOM" id="CLU_136715_1_0_0"/>
<name>A0A081BMP2_9BACT</name>
<sequence length="100" mass="11520">MVTTNYVITELVALMNSPLRLSRDVMIGFVESLKNSPYVEIVHVEPEVDAQAWQMLKSRPDKTWSLVDCASFVIMRQRKLTQALTTDHHFEQAGFVRLLK</sequence>
<feature type="domain" description="PIN" evidence="1">
    <location>
        <begin position="2"/>
        <end position="95"/>
    </location>
</feature>
<dbReference type="SUPFAM" id="SSF88723">
    <property type="entry name" value="PIN domain-like"/>
    <property type="match status" value="1"/>
</dbReference>
<dbReference type="GO" id="GO:0004521">
    <property type="term" value="F:RNA endonuclease activity"/>
    <property type="evidence" value="ECO:0007669"/>
    <property type="project" value="InterPro"/>
</dbReference>
<keyword evidence="3" id="KW-1185">Reference proteome</keyword>
<dbReference type="AlphaFoldDB" id="A0A081BMP2"/>
<gene>
    <name evidence="2" type="ORF">U14_02903</name>
</gene>
<dbReference type="PANTHER" id="PTHR42188:SF1">
    <property type="entry name" value="23S RRNA-SPECIFIC ENDONUCLEASE VAPC20"/>
    <property type="match status" value="1"/>
</dbReference>
<dbReference type="Pfam" id="PF01850">
    <property type="entry name" value="PIN"/>
    <property type="match status" value="1"/>
</dbReference>
<evidence type="ECO:0000313" key="3">
    <source>
        <dbReference type="Proteomes" id="UP000030700"/>
    </source>
</evidence>
<accession>A0A081BMP2</accession>
<organism evidence="2">
    <name type="scientific">Candidatus Moduliflexus flocculans</name>
    <dbReference type="NCBI Taxonomy" id="1499966"/>
    <lineage>
        <taxon>Bacteria</taxon>
        <taxon>Candidatus Moduliflexota</taxon>
        <taxon>Candidatus Moduliflexia</taxon>
        <taxon>Candidatus Moduliflexales</taxon>
        <taxon>Candidatus Moduliflexaceae</taxon>
    </lineage>
</organism>
<dbReference type="InterPro" id="IPR029060">
    <property type="entry name" value="PIN-like_dom_sf"/>
</dbReference>
<dbReference type="Gene3D" id="3.40.50.1010">
    <property type="entry name" value="5'-nuclease"/>
    <property type="match status" value="1"/>
</dbReference>
<dbReference type="InterPro" id="IPR002716">
    <property type="entry name" value="PIN_dom"/>
</dbReference>
<dbReference type="GO" id="GO:0016075">
    <property type="term" value="P:rRNA catabolic process"/>
    <property type="evidence" value="ECO:0007669"/>
    <property type="project" value="TreeGrafter"/>
</dbReference>
<dbReference type="Proteomes" id="UP000030700">
    <property type="component" value="Unassembled WGS sequence"/>
</dbReference>
<proteinExistence type="predicted"/>
<dbReference type="PANTHER" id="PTHR42188">
    <property type="entry name" value="23S RRNA-SPECIFIC ENDONUCLEASE VAPC20"/>
    <property type="match status" value="1"/>
</dbReference>
<dbReference type="InterPro" id="IPR039018">
    <property type="entry name" value="VapC20-like"/>
</dbReference>
<protein>
    <submittedName>
        <fullName evidence="2">PilT-like protein</fullName>
    </submittedName>
</protein>
<dbReference type="STRING" id="1499966.U14_02903"/>